<evidence type="ECO:0000313" key="2">
    <source>
        <dbReference type="Proteomes" id="UP000652761"/>
    </source>
</evidence>
<sequence length="107" mass="11527">MGELPCFQNFWLCNACRSEKSASTSLDARISVGVLGWTLTPPRRPGPLVSTLHKLVSTHWPKTAQKEFLAAGGAGDPHTKLFFFPVVSAATCTDSHLEVDQSFGLGP</sequence>
<protein>
    <submittedName>
        <fullName evidence="1">Uncharacterized protein</fullName>
    </submittedName>
</protein>
<dbReference type="AlphaFoldDB" id="A0A843TCP8"/>
<comment type="caution">
    <text evidence="1">The sequence shown here is derived from an EMBL/GenBank/DDBJ whole genome shotgun (WGS) entry which is preliminary data.</text>
</comment>
<reference evidence="1" key="1">
    <citation type="submission" date="2017-07" db="EMBL/GenBank/DDBJ databases">
        <title>Taro Niue Genome Assembly and Annotation.</title>
        <authorList>
            <person name="Atibalentja N."/>
            <person name="Keating K."/>
            <person name="Fields C.J."/>
        </authorList>
    </citation>
    <scope>NUCLEOTIDE SEQUENCE</scope>
    <source>
        <strain evidence="1">Niue_2</strain>
        <tissue evidence="1">Leaf</tissue>
    </source>
</reference>
<evidence type="ECO:0000313" key="1">
    <source>
        <dbReference type="EMBL" id="MQL68056.1"/>
    </source>
</evidence>
<dbReference type="Proteomes" id="UP000652761">
    <property type="component" value="Unassembled WGS sequence"/>
</dbReference>
<dbReference type="EMBL" id="NMUH01000006">
    <property type="protein sequence ID" value="MQL68056.1"/>
    <property type="molecule type" value="Genomic_DNA"/>
</dbReference>
<gene>
    <name evidence="1" type="ORF">Taro_000300</name>
</gene>
<proteinExistence type="predicted"/>
<keyword evidence="2" id="KW-1185">Reference proteome</keyword>
<accession>A0A843TCP8</accession>
<name>A0A843TCP8_COLES</name>
<organism evidence="1 2">
    <name type="scientific">Colocasia esculenta</name>
    <name type="common">Wild taro</name>
    <name type="synonym">Arum esculentum</name>
    <dbReference type="NCBI Taxonomy" id="4460"/>
    <lineage>
        <taxon>Eukaryota</taxon>
        <taxon>Viridiplantae</taxon>
        <taxon>Streptophyta</taxon>
        <taxon>Embryophyta</taxon>
        <taxon>Tracheophyta</taxon>
        <taxon>Spermatophyta</taxon>
        <taxon>Magnoliopsida</taxon>
        <taxon>Liliopsida</taxon>
        <taxon>Araceae</taxon>
        <taxon>Aroideae</taxon>
        <taxon>Colocasieae</taxon>
        <taxon>Colocasia</taxon>
    </lineage>
</organism>